<dbReference type="GO" id="GO:0050839">
    <property type="term" value="F:cell adhesion molecule binding"/>
    <property type="evidence" value="ECO:0007669"/>
    <property type="project" value="TreeGrafter"/>
</dbReference>
<keyword evidence="1 3" id="KW-0732">Signal</keyword>
<dbReference type="GO" id="GO:0007155">
    <property type="term" value="P:cell adhesion"/>
    <property type="evidence" value="ECO:0007669"/>
    <property type="project" value="TreeGrafter"/>
</dbReference>
<evidence type="ECO:0000259" key="4">
    <source>
        <dbReference type="PROSITE" id="PS50213"/>
    </source>
</evidence>
<dbReference type="EMBL" id="DXGD01000405">
    <property type="protein sequence ID" value="HIX00662.1"/>
    <property type="molecule type" value="Genomic_DNA"/>
</dbReference>
<dbReference type="PANTHER" id="PTHR10900:SF77">
    <property type="entry name" value="FI19380P1"/>
    <property type="match status" value="1"/>
</dbReference>
<dbReference type="PANTHER" id="PTHR10900">
    <property type="entry name" value="PERIOSTIN-RELATED"/>
    <property type="match status" value="1"/>
</dbReference>
<dbReference type="GO" id="GO:0030198">
    <property type="term" value="P:extracellular matrix organization"/>
    <property type="evidence" value="ECO:0007669"/>
    <property type="project" value="TreeGrafter"/>
</dbReference>
<dbReference type="PROSITE" id="PS51257">
    <property type="entry name" value="PROKAR_LIPOPROTEIN"/>
    <property type="match status" value="1"/>
</dbReference>
<dbReference type="PROSITE" id="PS50213">
    <property type="entry name" value="FAS1"/>
    <property type="match status" value="1"/>
</dbReference>
<feature type="compositionally biased region" description="Acidic residues" evidence="2">
    <location>
        <begin position="46"/>
        <end position="78"/>
    </location>
</feature>
<sequence length="250" mass="25664">MKTQQRSTAASVLGLGTILLLGLSACGDGGSDGGDDQDSDQATAEETTEDSGGDDATETESDDMDSEGSDSEGAESGEMDPAADLVGSQCEDYAEEVPDGDGSVEGMAEDPVATAASNNPMLTTLTDAVSGELNPDVDLVDTLNGDEFTVLAPTDDAFAEVPEEDLEALTGDADQLTDVLTYHVIPGQLSPDEVAGEHETVQGDTVMIEGEGEDLMFDEAGLVCGGVMTSNATVYMIDGVLMPDEGSTEE</sequence>
<dbReference type="Proteomes" id="UP000824151">
    <property type="component" value="Unassembled WGS sequence"/>
</dbReference>
<feature type="signal peptide" evidence="3">
    <location>
        <begin position="1"/>
        <end position="27"/>
    </location>
</feature>
<dbReference type="GO" id="GO:0031012">
    <property type="term" value="C:extracellular matrix"/>
    <property type="evidence" value="ECO:0007669"/>
    <property type="project" value="TreeGrafter"/>
</dbReference>
<dbReference type="InterPro" id="IPR036378">
    <property type="entry name" value="FAS1_dom_sf"/>
</dbReference>
<accession>A0A9D1UUP5</accession>
<dbReference type="AlphaFoldDB" id="A0A9D1UUP5"/>
<evidence type="ECO:0000256" key="1">
    <source>
        <dbReference type="ARBA" id="ARBA00022729"/>
    </source>
</evidence>
<dbReference type="FunFam" id="2.30.180.10:FF:000019">
    <property type="entry name" value="Cell surface lipoprotein"/>
    <property type="match status" value="1"/>
</dbReference>
<dbReference type="GO" id="GO:0005615">
    <property type="term" value="C:extracellular space"/>
    <property type="evidence" value="ECO:0007669"/>
    <property type="project" value="TreeGrafter"/>
</dbReference>
<dbReference type="Pfam" id="PF02469">
    <property type="entry name" value="Fasciclin"/>
    <property type="match status" value="1"/>
</dbReference>
<evidence type="ECO:0000313" key="5">
    <source>
        <dbReference type="EMBL" id="HIX00662.1"/>
    </source>
</evidence>
<evidence type="ECO:0000256" key="2">
    <source>
        <dbReference type="SAM" id="MobiDB-lite"/>
    </source>
</evidence>
<feature type="chain" id="PRO_5039601341" evidence="3">
    <location>
        <begin position="28"/>
        <end position="250"/>
    </location>
</feature>
<name>A0A9D1UUP5_9MICC</name>
<feature type="region of interest" description="Disordered" evidence="2">
    <location>
        <begin position="23"/>
        <end position="82"/>
    </location>
</feature>
<dbReference type="Gene3D" id="2.30.180.10">
    <property type="entry name" value="FAS1 domain"/>
    <property type="match status" value="1"/>
</dbReference>
<dbReference type="SMART" id="SM00554">
    <property type="entry name" value="FAS1"/>
    <property type="match status" value="1"/>
</dbReference>
<evidence type="ECO:0000256" key="3">
    <source>
        <dbReference type="SAM" id="SignalP"/>
    </source>
</evidence>
<protein>
    <submittedName>
        <fullName evidence="5">Fasciclin domain-containing protein</fullName>
    </submittedName>
</protein>
<evidence type="ECO:0000313" key="6">
    <source>
        <dbReference type="Proteomes" id="UP000824151"/>
    </source>
</evidence>
<reference evidence="5" key="2">
    <citation type="submission" date="2021-04" db="EMBL/GenBank/DDBJ databases">
        <authorList>
            <person name="Gilroy R."/>
        </authorList>
    </citation>
    <scope>NUCLEOTIDE SEQUENCE</scope>
    <source>
        <strain evidence="5">ChiHejej3B27-3195</strain>
    </source>
</reference>
<dbReference type="InterPro" id="IPR050904">
    <property type="entry name" value="Adhesion/Biosynth-related"/>
</dbReference>
<reference evidence="5" key="1">
    <citation type="journal article" date="2021" name="PeerJ">
        <title>Extensive microbial diversity within the chicken gut microbiome revealed by metagenomics and culture.</title>
        <authorList>
            <person name="Gilroy R."/>
            <person name="Ravi A."/>
            <person name="Getino M."/>
            <person name="Pursley I."/>
            <person name="Horton D.L."/>
            <person name="Alikhan N.F."/>
            <person name="Baker D."/>
            <person name="Gharbi K."/>
            <person name="Hall N."/>
            <person name="Watson M."/>
            <person name="Adriaenssens E.M."/>
            <person name="Foster-Nyarko E."/>
            <person name="Jarju S."/>
            <person name="Secka A."/>
            <person name="Antonio M."/>
            <person name="Oren A."/>
            <person name="Chaudhuri R.R."/>
            <person name="La Ragione R."/>
            <person name="Hildebrand F."/>
            <person name="Pallen M.J."/>
        </authorList>
    </citation>
    <scope>NUCLEOTIDE SEQUENCE</scope>
    <source>
        <strain evidence="5">ChiHejej3B27-3195</strain>
    </source>
</reference>
<proteinExistence type="predicted"/>
<feature type="domain" description="FAS1" evidence="4">
    <location>
        <begin position="109"/>
        <end position="241"/>
    </location>
</feature>
<comment type="caution">
    <text evidence="5">The sequence shown here is derived from an EMBL/GenBank/DDBJ whole genome shotgun (WGS) entry which is preliminary data.</text>
</comment>
<organism evidence="5 6">
    <name type="scientific">Candidatus Nesterenkonia stercoripullorum</name>
    <dbReference type="NCBI Taxonomy" id="2838701"/>
    <lineage>
        <taxon>Bacteria</taxon>
        <taxon>Bacillati</taxon>
        <taxon>Actinomycetota</taxon>
        <taxon>Actinomycetes</taxon>
        <taxon>Micrococcales</taxon>
        <taxon>Micrococcaceae</taxon>
        <taxon>Nesterenkonia</taxon>
    </lineage>
</organism>
<dbReference type="SUPFAM" id="SSF82153">
    <property type="entry name" value="FAS1 domain"/>
    <property type="match status" value="1"/>
</dbReference>
<gene>
    <name evidence="5" type="ORF">H9871_11035</name>
</gene>
<dbReference type="InterPro" id="IPR000782">
    <property type="entry name" value="FAS1_domain"/>
</dbReference>